<gene>
    <name evidence="2" type="ORF">ENJ89_07910</name>
</gene>
<dbReference type="AlphaFoldDB" id="A0A7V5PQX6"/>
<comment type="caution">
    <text evidence="2">The sequence shown here is derived from an EMBL/GenBank/DDBJ whole genome shotgun (WGS) entry which is preliminary data.</text>
</comment>
<keyword evidence="1" id="KW-0175">Coiled coil</keyword>
<dbReference type="EMBL" id="DROD01000510">
    <property type="protein sequence ID" value="HHJ53105.1"/>
    <property type="molecule type" value="Genomic_DNA"/>
</dbReference>
<dbReference type="Proteomes" id="UP000886124">
    <property type="component" value="Unassembled WGS sequence"/>
</dbReference>
<evidence type="ECO:0000256" key="1">
    <source>
        <dbReference type="SAM" id="Coils"/>
    </source>
</evidence>
<protein>
    <submittedName>
        <fullName evidence="2">Uncharacterized protein</fullName>
    </submittedName>
</protein>
<accession>A0A7V5PQX6</accession>
<evidence type="ECO:0000313" key="2">
    <source>
        <dbReference type="EMBL" id="HHJ53105.1"/>
    </source>
</evidence>
<reference evidence="2" key="1">
    <citation type="journal article" date="2020" name="mSystems">
        <title>Genome- and Community-Level Interaction Insights into Carbon Utilization and Element Cycling Functions of Hydrothermarchaeota in Hydrothermal Sediment.</title>
        <authorList>
            <person name="Zhou Z."/>
            <person name="Liu Y."/>
            <person name="Xu W."/>
            <person name="Pan J."/>
            <person name="Luo Z.H."/>
            <person name="Li M."/>
        </authorList>
    </citation>
    <scope>NUCLEOTIDE SEQUENCE [LARGE SCALE GENOMIC DNA]</scope>
    <source>
        <strain evidence="2">HyVt-527</strain>
    </source>
</reference>
<sequence length="155" mass="17196">MKYWNASVLILVAGLVFFSAVRGGAQQVTRAQLARALQQCEQDLDASKRQILKLQQALKASDRVMERYQAASDSLIANLKQQLAVQNSVSSLLKLNADTLQAMVNDYGKKLNEINRLYIKELKKQTRPWFLTLNGLKGLIYGLLLGGIIGGVMAM</sequence>
<organism evidence="2">
    <name type="scientific">Caldithrix abyssi</name>
    <dbReference type="NCBI Taxonomy" id="187145"/>
    <lineage>
        <taxon>Bacteria</taxon>
        <taxon>Pseudomonadati</taxon>
        <taxon>Calditrichota</taxon>
        <taxon>Calditrichia</taxon>
        <taxon>Calditrichales</taxon>
        <taxon>Calditrichaceae</taxon>
        <taxon>Caldithrix</taxon>
    </lineage>
</organism>
<name>A0A7V5PQX6_CALAY</name>
<proteinExistence type="predicted"/>
<feature type="coiled-coil region" evidence="1">
    <location>
        <begin position="30"/>
        <end position="57"/>
    </location>
</feature>